<evidence type="ECO:0000256" key="4">
    <source>
        <dbReference type="ARBA" id="ARBA00022723"/>
    </source>
</evidence>
<dbReference type="InterPro" id="IPR027450">
    <property type="entry name" value="AlkB-like"/>
</dbReference>
<evidence type="ECO:0000256" key="7">
    <source>
        <dbReference type="ARBA" id="ARBA00023004"/>
    </source>
</evidence>
<evidence type="ECO:0000256" key="9">
    <source>
        <dbReference type="SAM" id="MobiDB-lite"/>
    </source>
</evidence>
<evidence type="ECO:0000256" key="8">
    <source>
        <dbReference type="ARBA" id="ARBA00023242"/>
    </source>
</evidence>
<feature type="domain" description="Fe2OG dioxygenase" evidence="10">
    <location>
        <begin position="156"/>
        <end position="282"/>
    </location>
</feature>
<evidence type="ECO:0000313" key="11">
    <source>
        <dbReference type="EMBL" id="MFH4978991.1"/>
    </source>
</evidence>
<evidence type="ECO:0000256" key="5">
    <source>
        <dbReference type="ARBA" id="ARBA00022964"/>
    </source>
</evidence>
<dbReference type="InterPro" id="IPR037151">
    <property type="entry name" value="AlkB-like_sf"/>
</dbReference>
<dbReference type="Proteomes" id="UP001608902">
    <property type="component" value="Unassembled WGS sequence"/>
</dbReference>
<dbReference type="InterPro" id="IPR032862">
    <property type="entry name" value="ALKBH6"/>
</dbReference>
<feature type="region of interest" description="Disordered" evidence="9">
    <location>
        <begin position="1"/>
        <end position="42"/>
    </location>
</feature>
<dbReference type="GO" id="GO:0046872">
    <property type="term" value="F:metal ion binding"/>
    <property type="evidence" value="ECO:0007669"/>
    <property type="project" value="UniProtKB-KW"/>
</dbReference>
<evidence type="ECO:0000259" key="10">
    <source>
        <dbReference type="PROSITE" id="PS51471"/>
    </source>
</evidence>
<evidence type="ECO:0000256" key="1">
    <source>
        <dbReference type="ARBA" id="ARBA00001954"/>
    </source>
</evidence>
<evidence type="ECO:0000256" key="6">
    <source>
        <dbReference type="ARBA" id="ARBA00023002"/>
    </source>
</evidence>
<comment type="similarity">
    <text evidence="3">Belongs to the alkB family.</text>
</comment>
<dbReference type="SUPFAM" id="SSF51197">
    <property type="entry name" value="Clavaminate synthase-like"/>
    <property type="match status" value="1"/>
</dbReference>
<keyword evidence="4" id="KW-0479">Metal-binding</keyword>
<proteinExistence type="inferred from homology"/>
<accession>A0ABD6EIB8</accession>
<keyword evidence="7" id="KW-0408">Iron</keyword>
<keyword evidence="5" id="KW-0223">Dioxygenase</keyword>
<reference evidence="11 12" key="1">
    <citation type="submission" date="2024-08" db="EMBL/GenBank/DDBJ databases">
        <title>Gnathostoma spinigerum genome.</title>
        <authorList>
            <person name="Gonzalez-Bertolin B."/>
            <person name="Monzon S."/>
            <person name="Zaballos A."/>
            <person name="Jimenez P."/>
            <person name="Dekumyoy P."/>
            <person name="Varona S."/>
            <person name="Cuesta I."/>
            <person name="Sumanam S."/>
            <person name="Adisakwattana P."/>
            <person name="Gasser R.B."/>
            <person name="Hernandez-Gonzalez A."/>
            <person name="Young N.D."/>
            <person name="Perteguer M.J."/>
        </authorList>
    </citation>
    <scope>NUCLEOTIDE SEQUENCE [LARGE SCALE GENOMIC DNA]</scope>
    <source>
        <strain evidence="11">AL3</strain>
        <tissue evidence="11">Liver</tissue>
    </source>
</reference>
<keyword evidence="12" id="KW-1185">Reference proteome</keyword>
<dbReference type="InterPro" id="IPR005123">
    <property type="entry name" value="Oxoglu/Fe-dep_dioxygenase_dom"/>
</dbReference>
<dbReference type="EMBL" id="JBGFUD010003734">
    <property type="protein sequence ID" value="MFH4978991.1"/>
    <property type="molecule type" value="Genomic_DNA"/>
</dbReference>
<sequence length="295" mass="33453">METALNSRNESVFSAGDHSTTKVSEGSVIQKNNGDAASSNENTTIDLGSLKSSTTNCRSSDWWKSYVPSHFIIAKAPPTIRYIPDFITPEEEKQLMVEIYNVPKPKWQKLLNRRLQNWGGIVGKKALISDNNMAPWLTNVIDRIMLFGDGFPAERRPNHVLINEYLAGQGIMFQAHTDGPAFYPLIATVSLGTDAFLDYYKPIDPEKQEETKRQRYIGSLHVKPRSLLLVSDEMYTKYLHEIDERMVDEVHELVFNHDVTGSSVGETIPRGLRISLTIRNVIKVSKNDLARLIYR</sequence>
<comment type="cofactor">
    <cofactor evidence="1">
        <name>Fe(2+)</name>
        <dbReference type="ChEBI" id="CHEBI:29033"/>
    </cofactor>
</comment>
<comment type="subcellular location">
    <subcellularLocation>
        <location evidence="2">Nucleus</location>
    </subcellularLocation>
</comment>
<dbReference type="AlphaFoldDB" id="A0ABD6EIB8"/>
<keyword evidence="6" id="KW-0560">Oxidoreductase</keyword>
<dbReference type="PANTHER" id="PTHR46030:SF1">
    <property type="entry name" value="ALPHA-KETOGLUTARATE-DEPENDENT DIOXYGENASE ALKB HOMOLOG 6"/>
    <property type="match status" value="1"/>
</dbReference>
<evidence type="ECO:0000313" key="12">
    <source>
        <dbReference type="Proteomes" id="UP001608902"/>
    </source>
</evidence>
<dbReference type="PROSITE" id="PS51471">
    <property type="entry name" value="FE2OG_OXY"/>
    <property type="match status" value="1"/>
</dbReference>
<keyword evidence="8" id="KW-0539">Nucleus</keyword>
<gene>
    <name evidence="11" type="ORF">AB6A40_005700</name>
</gene>
<dbReference type="Gene3D" id="2.60.120.590">
    <property type="entry name" value="Alpha-ketoglutarate-dependent dioxygenase AlkB-like"/>
    <property type="match status" value="1"/>
</dbReference>
<evidence type="ECO:0000256" key="3">
    <source>
        <dbReference type="ARBA" id="ARBA00007879"/>
    </source>
</evidence>
<name>A0ABD6EIB8_9BILA</name>
<evidence type="ECO:0000256" key="2">
    <source>
        <dbReference type="ARBA" id="ARBA00004123"/>
    </source>
</evidence>
<comment type="caution">
    <text evidence="11">The sequence shown here is derived from an EMBL/GenBank/DDBJ whole genome shotgun (WGS) entry which is preliminary data.</text>
</comment>
<organism evidence="11 12">
    <name type="scientific">Gnathostoma spinigerum</name>
    <dbReference type="NCBI Taxonomy" id="75299"/>
    <lineage>
        <taxon>Eukaryota</taxon>
        <taxon>Metazoa</taxon>
        <taxon>Ecdysozoa</taxon>
        <taxon>Nematoda</taxon>
        <taxon>Chromadorea</taxon>
        <taxon>Rhabditida</taxon>
        <taxon>Spirurina</taxon>
        <taxon>Gnathostomatomorpha</taxon>
        <taxon>Gnathostomatoidea</taxon>
        <taxon>Gnathostomatidae</taxon>
        <taxon>Gnathostoma</taxon>
    </lineage>
</organism>
<dbReference type="PANTHER" id="PTHR46030">
    <property type="entry name" value="ALPHA-KETOGLUTARATE-DEPENDENT DIOXYGENASE ALKB HOMOLOG 6"/>
    <property type="match status" value="1"/>
</dbReference>
<protein>
    <recommendedName>
        <fullName evidence="10">Fe2OG dioxygenase domain-containing protein</fullName>
    </recommendedName>
</protein>
<dbReference type="Pfam" id="PF13532">
    <property type="entry name" value="2OG-FeII_Oxy_2"/>
    <property type="match status" value="1"/>
</dbReference>
<dbReference type="GO" id="GO:0005634">
    <property type="term" value="C:nucleus"/>
    <property type="evidence" value="ECO:0007669"/>
    <property type="project" value="UniProtKB-SubCell"/>
</dbReference>
<dbReference type="GO" id="GO:0051213">
    <property type="term" value="F:dioxygenase activity"/>
    <property type="evidence" value="ECO:0007669"/>
    <property type="project" value="UniProtKB-KW"/>
</dbReference>